<evidence type="ECO:0000313" key="2">
    <source>
        <dbReference type="Proteomes" id="UP001630127"/>
    </source>
</evidence>
<sequence>MDEGGTRIYEDNPIDNWKKDELNSDFKAGSNIALTWGNQDVSDSHCASLGVVRNIAKLNIVKWSHLVVEHQQDLYNSVTDEFESVECENYKILCTSRWTHNTEIASIDFTKFS</sequence>
<dbReference type="AlphaFoldDB" id="A0ABD2Z9M9"/>
<organism evidence="1 2">
    <name type="scientific">Cinchona calisaya</name>
    <dbReference type="NCBI Taxonomy" id="153742"/>
    <lineage>
        <taxon>Eukaryota</taxon>
        <taxon>Viridiplantae</taxon>
        <taxon>Streptophyta</taxon>
        <taxon>Embryophyta</taxon>
        <taxon>Tracheophyta</taxon>
        <taxon>Spermatophyta</taxon>
        <taxon>Magnoliopsida</taxon>
        <taxon>eudicotyledons</taxon>
        <taxon>Gunneridae</taxon>
        <taxon>Pentapetalae</taxon>
        <taxon>asterids</taxon>
        <taxon>lamiids</taxon>
        <taxon>Gentianales</taxon>
        <taxon>Rubiaceae</taxon>
        <taxon>Cinchonoideae</taxon>
        <taxon>Cinchoneae</taxon>
        <taxon>Cinchona</taxon>
    </lineage>
</organism>
<evidence type="ECO:0000313" key="1">
    <source>
        <dbReference type="EMBL" id="KAL3516179.1"/>
    </source>
</evidence>
<protein>
    <submittedName>
        <fullName evidence="1">Uncharacterized protein</fullName>
    </submittedName>
</protein>
<accession>A0ABD2Z9M9</accession>
<gene>
    <name evidence="1" type="ORF">ACH5RR_023081</name>
</gene>
<name>A0ABD2Z9M9_9GENT</name>
<reference evidence="1 2" key="1">
    <citation type="submission" date="2024-11" db="EMBL/GenBank/DDBJ databases">
        <title>A near-complete genome assembly of Cinchona calisaya.</title>
        <authorList>
            <person name="Lian D.C."/>
            <person name="Zhao X.W."/>
            <person name="Wei L."/>
        </authorList>
    </citation>
    <scope>NUCLEOTIDE SEQUENCE [LARGE SCALE GENOMIC DNA]</scope>
    <source>
        <tissue evidence="1">Nenye</tissue>
    </source>
</reference>
<keyword evidence="2" id="KW-1185">Reference proteome</keyword>
<proteinExistence type="predicted"/>
<dbReference type="EMBL" id="JBJUIK010000010">
    <property type="protein sequence ID" value="KAL3516179.1"/>
    <property type="molecule type" value="Genomic_DNA"/>
</dbReference>
<dbReference type="Proteomes" id="UP001630127">
    <property type="component" value="Unassembled WGS sequence"/>
</dbReference>
<comment type="caution">
    <text evidence="1">The sequence shown here is derived from an EMBL/GenBank/DDBJ whole genome shotgun (WGS) entry which is preliminary data.</text>
</comment>